<dbReference type="NCBIfam" id="TIGR02574">
    <property type="entry name" value="stabl_TIGR02574"/>
    <property type="match status" value="1"/>
</dbReference>
<dbReference type="AlphaFoldDB" id="A0A831U1Q1"/>
<reference evidence="1" key="1">
    <citation type="journal article" date="2020" name="mSystems">
        <title>Genome- and Community-Level Interaction Insights into Carbon Utilization and Element Cycling Functions of Hydrothermarchaeota in Hydrothermal Sediment.</title>
        <authorList>
            <person name="Zhou Z."/>
            <person name="Liu Y."/>
            <person name="Xu W."/>
            <person name="Pan J."/>
            <person name="Luo Z.H."/>
            <person name="Li M."/>
        </authorList>
    </citation>
    <scope>NUCLEOTIDE SEQUENCE [LARGE SCALE GENOMIC DNA]</scope>
    <source>
        <strain evidence="1">SpSt-349</strain>
    </source>
</reference>
<protein>
    <submittedName>
        <fullName evidence="1">Addiction module antitoxin RelB</fullName>
    </submittedName>
</protein>
<sequence>MPTVRNKIEAEALNLDIQARARLAGKLLMSLDDPSVSEVEQLWLNEAERRLEEYRSGKCQGVPASEVFQRAIADLS</sequence>
<accession>A0A831U1Q1</accession>
<gene>
    <name evidence="1" type="ORF">ENQ87_09095</name>
</gene>
<dbReference type="InterPro" id="IPR013406">
    <property type="entry name" value="CHP02574_addiction_mod"/>
</dbReference>
<comment type="caution">
    <text evidence="1">The sequence shown here is derived from an EMBL/GenBank/DDBJ whole genome shotgun (WGS) entry which is preliminary data.</text>
</comment>
<name>A0A831U1Q1_GEOME</name>
<proteinExistence type="predicted"/>
<organism evidence="1">
    <name type="scientific">Geobacter metallireducens</name>
    <dbReference type="NCBI Taxonomy" id="28232"/>
    <lineage>
        <taxon>Bacteria</taxon>
        <taxon>Pseudomonadati</taxon>
        <taxon>Thermodesulfobacteriota</taxon>
        <taxon>Desulfuromonadia</taxon>
        <taxon>Geobacterales</taxon>
        <taxon>Geobacteraceae</taxon>
        <taxon>Geobacter</taxon>
    </lineage>
</organism>
<dbReference type="Pfam" id="PF09720">
    <property type="entry name" value="Unstab_antitox"/>
    <property type="match status" value="1"/>
</dbReference>
<evidence type="ECO:0000313" key="1">
    <source>
        <dbReference type="EMBL" id="HEN42518.1"/>
    </source>
</evidence>
<dbReference type="EMBL" id="DSOV01000041">
    <property type="protein sequence ID" value="HEN42518.1"/>
    <property type="molecule type" value="Genomic_DNA"/>
</dbReference>